<organism evidence="1 2">
    <name type="scientific">Rotaria sordida</name>
    <dbReference type="NCBI Taxonomy" id="392033"/>
    <lineage>
        <taxon>Eukaryota</taxon>
        <taxon>Metazoa</taxon>
        <taxon>Spiralia</taxon>
        <taxon>Gnathifera</taxon>
        <taxon>Rotifera</taxon>
        <taxon>Eurotatoria</taxon>
        <taxon>Bdelloidea</taxon>
        <taxon>Philodinida</taxon>
        <taxon>Philodinidae</taxon>
        <taxon>Rotaria</taxon>
    </lineage>
</organism>
<dbReference type="AlphaFoldDB" id="A0A820N7R1"/>
<feature type="non-terminal residue" evidence="1">
    <location>
        <position position="1"/>
    </location>
</feature>
<comment type="caution">
    <text evidence="1">The sequence shown here is derived from an EMBL/GenBank/DDBJ whole genome shotgun (WGS) entry which is preliminary data.</text>
</comment>
<evidence type="ECO:0000313" key="1">
    <source>
        <dbReference type="EMBL" id="CAF4383137.1"/>
    </source>
</evidence>
<proteinExistence type="predicted"/>
<gene>
    <name evidence="1" type="ORF">FNK824_LOCUS43371</name>
</gene>
<dbReference type="Proteomes" id="UP000663874">
    <property type="component" value="Unassembled WGS sequence"/>
</dbReference>
<dbReference type="EMBL" id="CAJOBE010059814">
    <property type="protein sequence ID" value="CAF4383137.1"/>
    <property type="molecule type" value="Genomic_DNA"/>
</dbReference>
<reference evidence="1" key="1">
    <citation type="submission" date="2021-02" db="EMBL/GenBank/DDBJ databases">
        <authorList>
            <person name="Nowell W R."/>
        </authorList>
    </citation>
    <scope>NUCLEOTIDE SEQUENCE</scope>
</reference>
<sequence length="81" mass="9458">MIQSITNEHLKNLGITVDNEMLMVPARILPQLQIKYNDVIERVQIDNRQIDLTRDFVQKIRQAMSKYAIQFNSSPIEKSDV</sequence>
<accession>A0A820N7R1</accession>
<protein>
    <submittedName>
        <fullName evidence="1">Uncharacterized protein</fullName>
    </submittedName>
</protein>
<name>A0A820N7R1_9BILA</name>
<evidence type="ECO:0000313" key="2">
    <source>
        <dbReference type="Proteomes" id="UP000663874"/>
    </source>
</evidence>